<dbReference type="Proteomes" id="UP000821865">
    <property type="component" value="Chromosome 5"/>
</dbReference>
<organism evidence="1 2">
    <name type="scientific">Dermacentor silvarum</name>
    <name type="common">Tick</name>
    <dbReference type="NCBI Taxonomy" id="543639"/>
    <lineage>
        <taxon>Eukaryota</taxon>
        <taxon>Metazoa</taxon>
        <taxon>Ecdysozoa</taxon>
        <taxon>Arthropoda</taxon>
        <taxon>Chelicerata</taxon>
        <taxon>Arachnida</taxon>
        <taxon>Acari</taxon>
        <taxon>Parasitiformes</taxon>
        <taxon>Ixodida</taxon>
        <taxon>Ixodoidea</taxon>
        <taxon>Ixodidae</taxon>
        <taxon>Rhipicephalinae</taxon>
        <taxon>Dermacentor</taxon>
    </lineage>
</organism>
<proteinExistence type="predicted"/>
<sequence>MGRKRKTLDDWCKEHEDLQIATKDSEGTRTLVCKYCNTEMVTDPAKKPYDRIREHLMSSRHKKFKTASKEAETAGTSQQTLFDMSCRQRAKETEADSVIHDFVRALAYSGISMHQADGPLGDFARKYCKAAKTMPTGQRLRLKYLKEAFDKDMEKIRDDMRDVKVSVIVDESPDITGVPTINTLLCYYSQKNVKKHVVLVDVDRVNASNSYTVASAVSKALLTVGKTWKDVVAVATDSAEYMRKMVREICQAEGIQILHVKDIAHLIDVSVDHAISLPCMSDVRSVVIKFGALFKHANKLYQKYTEICSSNGLFGPDIKKPPSVVPNRWQSFYKALVVVVEMWSSLTELAESSHDSSKAEAIRGILSEKEVVYAKAILMRDALGPLLEAQKTLESGKLLMPSFDHLVNVKLQQIVGELSAMIGKSDQAKAVLSMLPKRSANLVKTCSEEFCTKLATKWRCTLGRNVSEKEENQLTLWKLGAVLDPFQKRLLGQSFEDYRPLFMSVTDNVDSLNDEFNQYLLEASPTNPAVELIDKYQTIVENKRTDGVSLDKKKKTWKEITDEYNCRPDVRFRTEAQLRKCWDNLKEKWRKGKADDMKEVFTTGGGCAPASQLTDELERVGAVVSHMSTRVENPFDSDRGRHAATPRSQSTPSVVSLLQPMQVETLEPPNDSIYEWEIPASPGESSQAVCMQDAQNGATAAEVELSAEGGPAALQPAVLQLASPLQAAPLQTTPQHPAPAQRRMHTKKEAVEEELSARLSGVEEDNKRKRKEHLLKMKLMRTQHALHMKHAIEMHELDCASKKAKLELLTLKIAAVRKASK</sequence>
<name>A0ACB8CQ74_DERSI</name>
<keyword evidence="2" id="KW-1185">Reference proteome</keyword>
<protein>
    <submittedName>
        <fullName evidence="1">Uncharacterized protein</fullName>
    </submittedName>
</protein>
<gene>
    <name evidence="1" type="ORF">HPB49_005722</name>
</gene>
<evidence type="ECO:0000313" key="2">
    <source>
        <dbReference type="Proteomes" id="UP000821865"/>
    </source>
</evidence>
<comment type="caution">
    <text evidence="1">The sequence shown here is derived from an EMBL/GenBank/DDBJ whole genome shotgun (WGS) entry which is preliminary data.</text>
</comment>
<accession>A0ACB8CQ74</accession>
<dbReference type="EMBL" id="CM023474">
    <property type="protein sequence ID" value="KAH7949167.1"/>
    <property type="molecule type" value="Genomic_DNA"/>
</dbReference>
<evidence type="ECO:0000313" key="1">
    <source>
        <dbReference type="EMBL" id="KAH7949167.1"/>
    </source>
</evidence>
<reference evidence="1" key="1">
    <citation type="submission" date="2020-05" db="EMBL/GenBank/DDBJ databases">
        <title>Large-scale comparative analyses of tick genomes elucidate their genetic diversity and vector capacities.</title>
        <authorList>
            <person name="Jia N."/>
            <person name="Wang J."/>
            <person name="Shi W."/>
            <person name="Du L."/>
            <person name="Sun Y."/>
            <person name="Zhan W."/>
            <person name="Jiang J."/>
            <person name="Wang Q."/>
            <person name="Zhang B."/>
            <person name="Ji P."/>
            <person name="Sakyi L.B."/>
            <person name="Cui X."/>
            <person name="Yuan T."/>
            <person name="Jiang B."/>
            <person name="Yang W."/>
            <person name="Lam T.T.-Y."/>
            <person name="Chang Q."/>
            <person name="Ding S."/>
            <person name="Wang X."/>
            <person name="Zhu J."/>
            <person name="Ruan X."/>
            <person name="Zhao L."/>
            <person name="Wei J."/>
            <person name="Que T."/>
            <person name="Du C."/>
            <person name="Cheng J."/>
            <person name="Dai P."/>
            <person name="Han X."/>
            <person name="Huang E."/>
            <person name="Gao Y."/>
            <person name="Liu J."/>
            <person name="Shao H."/>
            <person name="Ye R."/>
            <person name="Li L."/>
            <person name="Wei W."/>
            <person name="Wang X."/>
            <person name="Wang C."/>
            <person name="Yang T."/>
            <person name="Huo Q."/>
            <person name="Li W."/>
            <person name="Guo W."/>
            <person name="Chen H."/>
            <person name="Zhou L."/>
            <person name="Ni X."/>
            <person name="Tian J."/>
            <person name="Zhou Y."/>
            <person name="Sheng Y."/>
            <person name="Liu T."/>
            <person name="Pan Y."/>
            <person name="Xia L."/>
            <person name="Li J."/>
            <person name="Zhao F."/>
            <person name="Cao W."/>
        </authorList>
    </citation>
    <scope>NUCLEOTIDE SEQUENCE</scope>
    <source>
        <strain evidence="1">Dsil-2018</strain>
    </source>
</reference>